<accession>A0A2M8KVB6</accession>
<dbReference type="GO" id="GO:0006412">
    <property type="term" value="P:translation"/>
    <property type="evidence" value="ECO:0007669"/>
    <property type="project" value="InterPro"/>
</dbReference>
<dbReference type="AlphaFoldDB" id="A0A2M8KVB6"/>
<comment type="caution">
    <text evidence="6">The sequence shown here is derived from an EMBL/GenBank/DDBJ whole genome shotgun (WGS) entry which is preliminary data.</text>
</comment>
<dbReference type="Pfam" id="PF01783">
    <property type="entry name" value="Ribosomal_L32p"/>
    <property type="match status" value="1"/>
</dbReference>
<dbReference type="GO" id="GO:0003735">
    <property type="term" value="F:structural constituent of ribosome"/>
    <property type="evidence" value="ECO:0007669"/>
    <property type="project" value="InterPro"/>
</dbReference>
<evidence type="ECO:0000256" key="4">
    <source>
        <dbReference type="ARBA" id="ARBA00035178"/>
    </source>
</evidence>
<feature type="region of interest" description="Disordered" evidence="5">
    <location>
        <begin position="1"/>
        <end position="22"/>
    </location>
</feature>
<reference evidence="7" key="1">
    <citation type="submission" date="2017-09" db="EMBL/GenBank/DDBJ databases">
        <title>Depth-based differentiation of microbial function through sediment-hosted aquifers and enrichment of novel symbionts in the deep terrestrial subsurface.</title>
        <authorList>
            <person name="Probst A.J."/>
            <person name="Ladd B."/>
            <person name="Jarett J.K."/>
            <person name="Geller-Mcgrath D.E."/>
            <person name="Sieber C.M.K."/>
            <person name="Emerson J.B."/>
            <person name="Anantharaman K."/>
            <person name="Thomas B.C."/>
            <person name="Malmstrom R."/>
            <person name="Stieglmeier M."/>
            <person name="Klingl A."/>
            <person name="Woyke T."/>
            <person name="Ryan C.M."/>
            <person name="Banfield J.F."/>
        </authorList>
    </citation>
    <scope>NUCLEOTIDE SEQUENCE [LARGE SCALE GENOMIC DNA]</scope>
</reference>
<dbReference type="EMBL" id="PFEE01000025">
    <property type="protein sequence ID" value="PJE63823.1"/>
    <property type="molecule type" value="Genomic_DNA"/>
</dbReference>
<organism evidence="6 7">
    <name type="scientific">Candidatus Roizmanbacteria bacterium CG10_big_fil_rev_8_21_14_0_10_45_7</name>
    <dbReference type="NCBI Taxonomy" id="1974854"/>
    <lineage>
        <taxon>Bacteria</taxon>
        <taxon>Candidatus Roizmaniibacteriota</taxon>
    </lineage>
</organism>
<dbReference type="Proteomes" id="UP000231569">
    <property type="component" value="Unassembled WGS sequence"/>
</dbReference>
<dbReference type="SUPFAM" id="SSF57829">
    <property type="entry name" value="Zn-binding ribosomal proteins"/>
    <property type="match status" value="1"/>
</dbReference>
<protein>
    <recommendedName>
        <fullName evidence="4">Large ribosomal subunit protein bL32</fullName>
    </recommendedName>
</protein>
<dbReference type="InterPro" id="IPR011332">
    <property type="entry name" value="Ribosomal_zn-bd"/>
</dbReference>
<evidence type="ECO:0000256" key="1">
    <source>
        <dbReference type="ARBA" id="ARBA00008560"/>
    </source>
</evidence>
<dbReference type="NCBIfam" id="TIGR01031">
    <property type="entry name" value="rpmF_bact"/>
    <property type="match status" value="1"/>
</dbReference>
<evidence type="ECO:0000256" key="3">
    <source>
        <dbReference type="ARBA" id="ARBA00023274"/>
    </source>
</evidence>
<evidence type="ECO:0000313" key="7">
    <source>
        <dbReference type="Proteomes" id="UP000231569"/>
    </source>
</evidence>
<dbReference type="GO" id="GO:0015934">
    <property type="term" value="C:large ribosomal subunit"/>
    <property type="evidence" value="ECO:0007669"/>
    <property type="project" value="InterPro"/>
</dbReference>
<evidence type="ECO:0000256" key="2">
    <source>
        <dbReference type="ARBA" id="ARBA00022980"/>
    </source>
</evidence>
<keyword evidence="3" id="KW-0687">Ribonucleoprotein</keyword>
<dbReference type="InterPro" id="IPR002677">
    <property type="entry name" value="Ribosomal_bL32"/>
</dbReference>
<sequence>MAALPKRRSSTARKGARLNSRSKRIPHVVTCKECGAKKVAHHLCTSCGK</sequence>
<gene>
    <name evidence="6" type="primary">rpmF</name>
    <name evidence="6" type="ORF">COU89_01080</name>
</gene>
<evidence type="ECO:0000313" key="6">
    <source>
        <dbReference type="EMBL" id="PJE63823.1"/>
    </source>
</evidence>
<name>A0A2M8KVB6_9BACT</name>
<proteinExistence type="inferred from homology"/>
<keyword evidence="2 6" id="KW-0689">Ribosomal protein</keyword>
<evidence type="ECO:0000256" key="5">
    <source>
        <dbReference type="SAM" id="MobiDB-lite"/>
    </source>
</evidence>
<comment type="similarity">
    <text evidence="1">Belongs to the bacterial ribosomal protein bL32 family.</text>
</comment>